<accession>A0A5C8K9T2</accession>
<sequence>MAKPNQVHQAWKPWERVLFRFVFILLSLLVLPIDWKFYRDLFSVNWAQLHFHELFTLTKYQVQFIPQEHLPESGIGAFANWGIALLVAVAGTLAWSTVDKKRQEYTVLYYWLRVVVRYRLAIVLTAYGFIKLFPLQMPYPSLSNLLTNYGDFFAWKVYFQTVGIAPKYQSFLGFVEIVAAFLLINRRTVTFGVGLIFGFIGNVAVVNGLYDIGELTLSSLIVLLAVFLFVYDIPRLYNLLIKEGPTYANKLIPDFSDEVLRKMRLSLRTAFLFFVLLFGYKTFDNFVTDPYKVPHTPGLENAYGYYSVQEFVLNRDTIPYSKTDPNRWQDVVFEKWSTLTIKVNRPVKIDFTSAEAFHEHDIDRNYELAGHAGRHYFYYEADTVNQTLLLQNKNRNHRDEKLQLTYKRPDENTLVLSGKNENNDSIHVVLKKIHKKYMMFEGRRKPVKI</sequence>
<feature type="transmembrane region" description="Helical" evidence="1">
    <location>
        <begin position="191"/>
        <end position="210"/>
    </location>
</feature>
<evidence type="ECO:0000256" key="1">
    <source>
        <dbReference type="SAM" id="Phobius"/>
    </source>
</evidence>
<feature type="transmembrane region" description="Helical" evidence="1">
    <location>
        <begin position="216"/>
        <end position="233"/>
    </location>
</feature>
<feature type="transmembrane region" description="Helical" evidence="1">
    <location>
        <begin position="78"/>
        <end position="98"/>
    </location>
</feature>
<keyword evidence="3" id="KW-1185">Reference proteome</keyword>
<organism evidence="2 3">
    <name type="scientific">Pontibacter qinzhouensis</name>
    <dbReference type="NCBI Taxonomy" id="2603253"/>
    <lineage>
        <taxon>Bacteria</taxon>
        <taxon>Pseudomonadati</taxon>
        <taxon>Bacteroidota</taxon>
        <taxon>Cytophagia</taxon>
        <taxon>Cytophagales</taxon>
        <taxon>Hymenobacteraceae</taxon>
        <taxon>Pontibacter</taxon>
    </lineage>
</organism>
<feature type="transmembrane region" description="Helical" evidence="1">
    <location>
        <begin position="110"/>
        <end position="130"/>
    </location>
</feature>
<reference evidence="2 3" key="1">
    <citation type="submission" date="2019-08" db="EMBL/GenBank/DDBJ databases">
        <authorList>
            <person name="Shi S."/>
        </authorList>
    </citation>
    <scope>NUCLEOTIDE SEQUENCE [LARGE SCALE GENOMIC DNA]</scope>
    <source>
        <strain evidence="2 3">GY10130</strain>
    </source>
</reference>
<evidence type="ECO:0000313" key="3">
    <source>
        <dbReference type="Proteomes" id="UP000321926"/>
    </source>
</evidence>
<dbReference type="OrthoDB" id="102112at2"/>
<protein>
    <submittedName>
        <fullName evidence="2">DoxX family protein</fullName>
    </submittedName>
</protein>
<gene>
    <name evidence="2" type="ORF">FVR03_06650</name>
</gene>
<dbReference type="EMBL" id="VRTY01000018">
    <property type="protein sequence ID" value="TXK49274.1"/>
    <property type="molecule type" value="Genomic_DNA"/>
</dbReference>
<keyword evidence="1" id="KW-0812">Transmembrane</keyword>
<name>A0A5C8K9T2_9BACT</name>
<dbReference type="AlphaFoldDB" id="A0A5C8K9T2"/>
<evidence type="ECO:0000313" key="2">
    <source>
        <dbReference type="EMBL" id="TXK49274.1"/>
    </source>
</evidence>
<feature type="transmembrane region" description="Helical" evidence="1">
    <location>
        <begin position="168"/>
        <end position="184"/>
    </location>
</feature>
<keyword evidence="1" id="KW-1133">Transmembrane helix</keyword>
<dbReference type="Proteomes" id="UP000321926">
    <property type="component" value="Unassembled WGS sequence"/>
</dbReference>
<feature type="transmembrane region" description="Helical" evidence="1">
    <location>
        <begin position="17"/>
        <end position="35"/>
    </location>
</feature>
<proteinExistence type="predicted"/>
<keyword evidence="1" id="KW-0472">Membrane</keyword>
<comment type="caution">
    <text evidence="2">The sequence shown here is derived from an EMBL/GenBank/DDBJ whole genome shotgun (WGS) entry which is preliminary data.</text>
</comment>